<comment type="caution">
    <text evidence="1">The sequence shown here is derived from an EMBL/GenBank/DDBJ whole genome shotgun (WGS) entry which is preliminary data.</text>
</comment>
<dbReference type="EMBL" id="JASMQC010000045">
    <property type="protein sequence ID" value="KAK1929731.1"/>
    <property type="molecule type" value="Genomic_DNA"/>
</dbReference>
<sequence>MMPEGLDPYRRAYICTHGCKMRKSRGGGSRPKQHIRLTNRPFRFTVQWSLEQMELQVKNGIYKHNHPISSEAYATYLGSRSVVYPENVSTVAETKAGYSAYAADLPPLQRAVTCGLQSQN</sequence>
<dbReference type="Proteomes" id="UP001259832">
    <property type="component" value="Unassembled WGS sequence"/>
</dbReference>
<proteinExistence type="predicted"/>
<accession>A0AAD9G0F7</accession>
<gene>
    <name evidence="1" type="ORF">P3T76_014766</name>
</gene>
<dbReference type="AlphaFoldDB" id="A0AAD9G0F7"/>
<name>A0AAD9G0F7_9STRA</name>
<evidence type="ECO:0000313" key="2">
    <source>
        <dbReference type="Proteomes" id="UP001259832"/>
    </source>
</evidence>
<protein>
    <submittedName>
        <fullName evidence="1">Uncharacterized protein</fullName>
    </submittedName>
</protein>
<evidence type="ECO:0000313" key="1">
    <source>
        <dbReference type="EMBL" id="KAK1929731.1"/>
    </source>
</evidence>
<organism evidence="1 2">
    <name type="scientific">Phytophthora citrophthora</name>
    <dbReference type="NCBI Taxonomy" id="4793"/>
    <lineage>
        <taxon>Eukaryota</taxon>
        <taxon>Sar</taxon>
        <taxon>Stramenopiles</taxon>
        <taxon>Oomycota</taxon>
        <taxon>Peronosporomycetes</taxon>
        <taxon>Peronosporales</taxon>
        <taxon>Peronosporaceae</taxon>
        <taxon>Phytophthora</taxon>
    </lineage>
</organism>
<reference evidence="1" key="1">
    <citation type="submission" date="2023-08" db="EMBL/GenBank/DDBJ databases">
        <title>Reference Genome Resource for the Citrus Pathogen Phytophthora citrophthora.</title>
        <authorList>
            <person name="Moller H."/>
            <person name="Coetzee B."/>
            <person name="Rose L.J."/>
            <person name="Van Niekerk J.M."/>
        </authorList>
    </citation>
    <scope>NUCLEOTIDE SEQUENCE</scope>
    <source>
        <strain evidence="1">STE-U-9442</strain>
    </source>
</reference>
<keyword evidence="2" id="KW-1185">Reference proteome</keyword>